<keyword evidence="3" id="KW-1185">Reference proteome</keyword>
<accession>A0A1E3QDJ2</accession>
<name>A0A1E3QDJ2_LIPST</name>
<protein>
    <recommendedName>
        <fullName evidence="4">Methyltransferase</fullName>
    </recommendedName>
</protein>
<evidence type="ECO:0000313" key="3">
    <source>
        <dbReference type="Proteomes" id="UP000094385"/>
    </source>
</evidence>
<dbReference type="PANTHER" id="PTHR34598">
    <property type="entry name" value="BLL6449 PROTEIN"/>
    <property type="match status" value="1"/>
</dbReference>
<proteinExistence type="inferred from homology"/>
<dbReference type="NCBIfam" id="NF041278">
    <property type="entry name" value="CmcJ_NvfI_EfuI"/>
    <property type="match status" value="1"/>
</dbReference>
<dbReference type="EMBL" id="KV454290">
    <property type="protein sequence ID" value="ODQ75763.1"/>
    <property type="molecule type" value="Genomic_DNA"/>
</dbReference>
<dbReference type="InterPro" id="IPR044053">
    <property type="entry name" value="AsaB-like"/>
</dbReference>
<dbReference type="STRING" id="675824.A0A1E3QDJ2"/>
<dbReference type="OrthoDB" id="412788at2759"/>
<reference evidence="2 3" key="1">
    <citation type="journal article" date="2016" name="Proc. Natl. Acad. Sci. U.S.A.">
        <title>Comparative genomics of biotechnologically important yeasts.</title>
        <authorList>
            <person name="Riley R."/>
            <person name="Haridas S."/>
            <person name="Wolfe K.H."/>
            <person name="Lopes M.R."/>
            <person name="Hittinger C.T."/>
            <person name="Goeker M."/>
            <person name="Salamov A.A."/>
            <person name="Wisecaver J.H."/>
            <person name="Long T.M."/>
            <person name="Calvey C.H."/>
            <person name="Aerts A.L."/>
            <person name="Barry K.W."/>
            <person name="Choi C."/>
            <person name="Clum A."/>
            <person name="Coughlan A.Y."/>
            <person name="Deshpande S."/>
            <person name="Douglass A.P."/>
            <person name="Hanson S.J."/>
            <person name="Klenk H.-P."/>
            <person name="LaButti K.M."/>
            <person name="Lapidus A."/>
            <person name="Lindquist E.A."/>
            <person name="Lipzen A.M."/>
            <person name="Meier-Kolthoff J.P."/>
            <person name="Ohm R.A."/>
            <person name="Otillar R.P."/>
            <person name="Pangilinan J.L."/>
            <person name="Peng Y."/>
            <person name="Rokas A."/>
            <person name="Rosa C.A."/>
            <person name="Scheuner C."/>
            <person name="Sibirny A.A."/>
            <person name="Slot J.C."/>
            <person name="Stielow J.B."/>
            <person name="Sun H."/>
            <person name="Kurtzman C.P."/>
            <person name="Blackwell M."/>
            <person name="Grigoriev I.V."/>
            <person name="Jeffries T.W."/>
        </authorList>
    </citation>
    <scope>NUCLEOTIDE SEQUENCE [LARGE SCALE GENOMIC DNA]</scope>
    <source>
        <strain evidence="2 3">NRRL Y-11557</strain>
    </source>
</reference>
<organism evidence="2 3">
    <name type="scientific">Lipomyces starkeyi NRRL Y-11557</name>
    <dbReference type="NCBI Taxonomy" id="675824"/>
    <lineage>
        <taxon>Eukaryota</taxon>
        <taxon>Fungi</taxon>
        <taxon>Dikarya</taxon>
        <taxon>Ascomycota</taxon>
        <taxon>Saccharomycotina</taxon>
        <taxon>Lipomycetes</taxon>
        <taxon>Lipomycetales</taxon>
        <taxon>Lipomycetaceae</taxon>
        <taxon>Lipomyces</taxon>
    </lineage>
</organism>
<gene>
    <name evidence="2" type="ORF">LIPSTDRAFT_215843</name>
</gene>
<dbReference type="GO" id="GO:0016491">
    <property type="term" value="F:oxidoreductase activity"/>
    <property type="evidence" value="ECO:0007669"/>
    <property type="project" value="InterPro"/>
</dbReference>
<dbReference type="Proteomes" id="UP000094385">
    <property type="component" value="Unassembled WGS sequence"/>
</dbReference>
<evidence type="ECO:0000313" key="2">
    <source>
        <dbReference type="EMBL" id="ODQ75763.1"/>
    </source>
</evidence>
<evidence type="ECO:0000256" key="1">
    <source>
        <dbReference type="ARBA" id="ARBA00023604"/>
    </source>
</evidence>
<sequence length="290" mass="32818">MSTTTTQLFATTQLKSMRDISSAPTVHSTLNFYAPPPDNSPPYTIVATREHNFGQDTHAVEIHDLRGCETWPDLDIHGFTFDLDAPAFTHADFFDEEGIEKTSFIQKEYYPRVQEAVKRLTGGGKVVIFDHTVRLPNSNRIPVDRVHIDQSLRAALERVKLHGGEDPEFVDPYVSGKKRFEIVNYWRPLSKVTRDPLAVADARTIKSENLVGVQHRYPDRTGETVGVKYDPRQQWYFLSGMDVTEAMLIKCADNKEDIPAKQIPHSAFPLPGQTGDGRESIEARTLVFFD</sequence>
<dbReference type="PANTHER" id="PTHR34598:SF1">
    <property type="entry name" value="PUTATIVE (AFU_ORTHOLOGUE AFUA_3G13140)-RELATED"/>
    <property type="match status" value="1"/>
</dbReference>
<dbReference type="AlphaFoldDB" id="A0A1E3QDJ2"/>
<evidence type="ECO:0008006" key="4">
    <source>
        <dbReference type="Google" id="ProtNLM"/>
    </source>
</evidence>
<comment type="similarity">
    <text evidence="1">Belongs to the asaB hydroxylase/desaturase family.</text>
</comment>